<dbReference type="OrthoDB" id="3594103at2759"/>
<sequence>MVHPMSSAVEYNQPAICPYELSRMVNITVGNKKYLLPETYIPKHSLSDARQSQSRILLADVDADIGHTILHFLYKGEYETIAYPGTQSDTSRVELEYRRSLQVYYASRKYKIHGLELLARNHIRTFGDFLSISQLLQGAKLIYAKLPEDEQWFHDYLSSKLSITIAKDEATFQQNEFYDEVMGDAVFSKAVMKIVVKELTLKSSELQKPPESTGSGNGPTEACCGKIFSESQYRTTKENNGDLRPDVPSGQDHVAKAQFTFDEQRPCGKSPIEVVRLESEKTISKARYSQEWDDDWDCTLAVPSKNKQMKRSAQKPESRHV</sequence>
<gene>
    <name evidence="1" type="ORF">BO97DRAFT_357989</name>
</gene>
<dbReference type="STRING" id="1450537.A0A395HI01"/>
<dbReference type="Gene3D" id="3.30.710.10">
    <property type="entry name" value="Potassium Channel Kv1.1, Chain A"/>
    <property type="match status" value="1"/>
</dbReference>
<evidence type="ECO:0008006" key="3">
    <source>
        <dbReference type="Google" id="ProtNLM"/>
    </source>
</evidence>
<accession>A0A395HI01</accession>
<dbReference type="PANTHER" id="PTHR37538:SF1">
    <property type="entry name" value="BTB DOMAIN-CONTAINING PROTEIN"/>
    <property type="match status" value="1"/>
</dbReference>
<organism evidence="1 2">
    <name type="scientific">Aspergillus homomorphus (strain CBS 101889)</name>
    <dbReference type="NCBI Taxonomy" id="1450537"/>
    <lineage>
        <taxon>Eukaryota</taxon>
        <taxon>Fungi</taxon>
        <taxon>Dikarya</taxon>
        <taxon>Ascomycota</taxon>
        <taxon>Pezizomycotina</taxon>
        <taxon>Eurotiomycetes</taxon>
        <taxon>Eurotiomycetidae</taxon>
        <taxon>Eurotiales</taxon>
        <taxon>Aspergillaceae</taxon>
        <taxon>Aspergillus</taxon>
        <taxon>Aspergillus subgen. Circumdati</taxon>
    </lineage>
</organism>
<dbReference type="VEuPathDB" id="FungiDB:BO97DRAFT_357989"/>
<proteinExistence type="predicted"/>
<dbReference type="RefSeq" id="XP_025545949.1">
    <property type="nucleotide sequence ID" value="XM_025692234.1"/>
</dbReference>
<dbReference type="Proteomes" id="UP000248961">
    <property type="component" value="Unassembled WGS sequence"/>
</dbReference>
<reference evidence="1 2" key="1">
    <citation type="submission" date="2018-02" db="EMBL/GenBank/DDBJ databases">
        <title>The genomes of Aspergillus section Nigri reveals drivers in fungal speciation.</title>
        <authorList>
            <consortium name="DOE Joint Genome Institute"/>
            <person name="Vesth T.C."/>
            <person name="Nybo J."/>
            <person name="Theobald S."/>
            <person name="Brandl J."/>
            <person name="Frisvad J.C."/>
            <person name="Nielsen K.F."/>
            <person name="Lyhne E.K."/>
            <person name="Kogle M.E."/>
            <person name="Kuo A."/>
            <person name="Riley R."/>
            <person name="Clum A."/>
            <person name="Nolan M."/>
            <person name="Lipzen A."/>
            <person name="Salamov A."/>
            <person name="Henrissat B."/>
            <person name="Wiebenga A."/>
            <person name="De vries R.P."/>
            <person name="Grigoriev I.V."/>
            <person name="Mortensen U.H."/>
            <person name="Andersen M.R."/>
            <person name="Baker S.E."/>
        </authorList>
    </citation>
    <scope>NUCLEOTIDE SEQUENCE [LARGE SCALE GENOMIC DNA]</scope>
    <source>
        <strain evidence="1 2">CBS 101889</strain>
    </source>
</reference>
<evidence type="ECO:0000313" key="2">
    <source>
        <dbReference type="Proteomes" id="UP000248961"/>
    </source>
</evidence>
<name>A0A395HI01_ASPHC</name>
<dbReference type="EMBL" id="KZ824353">
    <property type="protein sequence ID" value="RAL06795.1"/>
    <property type="molecule type" value="Genomic_DNA"/>
</dbReference>
<keyword evidence="2" id="KW-1185">Reference proteome</keyword>
<protein>
    <recommendedName>
        <fullName evidence="3">BTB domain-containing protein</fullName>
    </recommendedName>
</protein>
<dbReference type="PANTHER" id="PTHR37538">
    <property type="entry name" value="BTB DOMAIN-CONTAINING PROTEIN"/>
    <property type="match status" value="1"/>
</dbReference>
<dbReference type="InterPro" id="IPR011333">
    <property type="entry name" value="SKP1/BTB/POZ_sf"/>
</dbReference>
<dbReference type="GeneID" id="37196523"/>
<evidence type="ECO:0000313" key="1">
    <source>
        <dbReference type="EMBL" id="RAL06795.1"/>
    </source>
</evidence>
<dbReference type="AlphaFoldDB" id="A0A395HI01"/>